<feature type="active site" evidence="5">
    <location>
        <position position="37"/>
    </location>
</feature>
<dbReference type="InterPro" id="IPR017968">
    <property type="entry name" value="Acylphosphatase_CS"/>
</dbReference>
<reference evidence="9" key="1">
    <citation type="journal article" date="2019" name="Int. J. Syst. Evol. Microbiol.">
        <title>The Global Catalogue of Microorganisms (GCM) 10K type strain sequencing project: providing services to taxonomists for standard genome sequencing and annotation.</title>
        <authorList>
            <consortium name="The Broad Institute Genomics Platform"/>
            <consortium name="The Broad Institute Genome Sequencing Center for Infectious Disease"/>
            <person name="Wu L."/>
            <person name="Ma J."/>
        </authorList>
    </citation>
    <scope>NUCLEOTIDE SEQUENCE [LARGE SCALE GENOMIC DNA]</scope>
    <source>
        <strain evidence="9">JCM 15589</strain>
    </source>
</reference>
<keyword evidence="5" id="KW-0378">Hydrolase</keyword>
<dbReference type="PANTHER" id="PTHR47268">
    <property type="entry name" value="ACYLPHOSPHATASE"/>
    <property type="match status" value="1"/>
</dbReference>
<accession>A0ABP4VRU9</accession>
<dbReference type="Pfam" id="PF00708">
    <property type="entry name" value="Acylphosphatase"/>
    <property type="match status" value="1"/>
</dbReference>
<evidence type="ECO:0000256" key="1">
    <source>
        <dbReference type="ARBA" id="ARBA00005614"/>
    </source>
</evidence>
<evidence type="ECO:0000256" key="2">
    <source>
        <dbReference type="ARBA" id="ARBA00012150"/>
    </source>
</evidence>
<dbReference type="RefSeq" id="WP_344249796.1">
    <property type="nucleotide sequence ID" value="NZ_BAAAPM010000008.1"/>
</dbReference>
<sequence>MTVRVRAVVTGRVQGVGFRWAAARAAAARGVTGLVRNLPDGRVEAEVEGERADVDAMLNFLRTGPPGAQVAGVDVEHLPPVGGAGFEITG</sequence>
<dbReference type="InterPro" id="IPR020456">
    <property type="entry name" value="Acylphosphatase"/>
</dbReference>
<evidence type="ECO:0000313" key="8">
    <source>
        <dbReference type="EMBL" id="GAA1735622.1"/>
    </source>
</evidence>
<dbReference type="Proteomes" id="UP001501138">
    <property type="component" value="Unassembled WGS sequence"/>
</dbReference>
<feature type="active site" evidence="5">
    <location>
        <position position="19"/>
    </location>
</feature>
<dbReference type="InterPro" id="IPR001792">
    <property type="entry name" value="Acylphosphatase-like_dom"/>
</dbReference>
<evidence type="ECO:0000313" key="9">
    <source>
        <dbReference type="Proteomes" id="UP001501138"/>
    </source>
</evidence>
<comment type="caution">
    <text evidence="8">The sequence shown here is derived from an EMBL/GenBank/DDBJ whole genome shotgun (WGS) entry which is preliminary data.</text>
</comment>
<dbReference type="PROSITE" id="PS51160">
    <property type="entry name" value="ACYLPHOSPHATASE_3"/>
    <property type="match status" value="1"/>
</dbReference>
<comment type="catalytic activity">
    <reaction evidence="4 5">
        <text>an acyl phosphate + H2O = a carboxylate + phosphate + H(+)</text>
        <dbReference type="Rhea" id="RHEA:14965"/>
        <dbReference type="ChEBI" id="CHEBI:15377"/>
        <dbReference type="ChEBI" id="CHEBI:15378"/>
        <dbReference type="ChEBI" id="CHEBI:29067"/>
        <dbReference type="ChEBI" id="CHEBI:43474"/>
        <dbReference type="ChEBI" id="CHEBI:59918"/>
        <dbReference type="EC" id="3.6.1.7"/>
    </reaction>
</comment>
<keyword evidence="9" id="KW-1185">Reference proteome</keyword>
<name>A0ABP4VRU9_9MICO</name>
<dbReference type="PANTHER" id="PTHR47268:SF4">
    <property type="entry name" value="ACYLPHOSPHATASE"/>
    <property type="match status" value="1"/>
</dbReference>
<dbReference type="Gene3D" id="3.30.70.100">
    <property type="match status" value="1"/>
</dbReference>
<evidence type="ECO:0000256" key="6">
    <source>
        <dbReference type="RuleBase" id="RU004168"/>
    </source>
</evidence>
<proteinExistence type="inferred from homology"/>
<evidence type="ECO:0000256" key="3">
    <source>
        <dbReference type="ARBA" id="ARBA00015991"/>
    </source>
</evidence>
<gene>
    <name evidence="8" type="ORF">GCM10009809_33520</name>
</gene>
<organism evidence="8 9">
    <name type="scientific">Isoptericola hypogeus</name>
    <dbReference type="NCBI Taxonomy" id="300179"/>
    <lineage>
        <taxon>Bacteria</taxon>
        <taxon>Bacillati</taxon>
        <taxon>Actinomycetota</taxon>
        <taxon>Actinomycetes</taxon>
        <taxon>Micrococcales</taxon>
        <taxon>Promicromonosporaceae</taxon>
        <taxon>Isoptericola</taxon>
    </lineage>
</organism>
<dbReference type="EMBL" id="BAAAPM010000008">
    <property type="protein sequence ID" value="GAA1735622.1"/>
    <property type="molecule type" value="Genomic_DNA"/>
</dbReference>
<evidence type="ECO:0000259" key="7">
    <source>
        <dbReference type="PROSITE" id="PS51160"/>
    </source>
</evidence>
<dbReference type="EC" id="3.6.1.7" evidence="2 5"/>
<dbReference type="PROSITE" id="PS00150">
    <property type="entry name" value="ACYLPHOSPHATASE_1"/>
    <property type="match status" value="1"/>
</dbReference>
<evidence type="ECO:0000256" key="5">
    <source>
        <dbReference type="PROSITE-ProRule" id="PRU00520"/>
    </source>
</evidence>
<comment type="similarity">
    <text evidence="1 6">Belongs to the acylphosphatase family.</text>
</comment>
<feature type="domain" description="Acylphosphatase-like" evidence="7">
    <location>
        <begin position="4"/>
        <end position="90"/>
    </location>
</feature>
<protein>
    <recommendedName>
        <fullName evidence="3 5">acylphosphatase</fullName>
        <ecNumber evidence="2 5">3.6.1.7</ecNumber>
    </recommendedName>
</protein>
<dbReference type="SUPFAM" id="SSF54975">
    <property type="entry name" value="Acylphosphatase/BLUF domain-like"/>
    <property type="match status" value="1"/>
</dbReference>
<evidence type="ECO:0000256" key="4">
    <source>
        <dbReference type="ARBA" id="ARBA00047645"/>
    </source>
</evidence>
<dbReference type="InterPro" id="IPR036046">
    <property type="entry name" value="Acylphosphatase-like_dom_sf"/>
</dbReference>